<dbReference type="InterPro" id="IPR018499">
    <property type="entry name" value="Tetraspanin/Peripherin"/>
</dbReference>
<evidence type="ECO:0000256" key="1">
    <source>
        <dbReference type="ARBA" id="ARBA00004141"/>
    </source>
</evidence>
<dbReference type="EMBL" id="JBIYXZ010002073">
    <property type="protein sequence ID" value="KAL3059994.1"/>
    <property type="molecule type" value="Genomic_DNA"/>
</dbReference>
<evidence type="ECO:0000313" key="7">
    <source>
        <dbReference type="Proteomes" id="UP001619887"/>
    </source>
</evidence>
<dbReference type="PRINTS" id="PR00259">
    <property type="entry name" value="TMFOUR"/>
</dbReference>
<proteinExistence type="predicted"/>
<dbReference type="PANTHER" id="PTHR19282:SF380">
    <property type="entry name" value="TETRASPANIN-8"/>
    <property type="match status" value="1"/>
</dbReference>
<dbReference type="GO" id="GO:0016020">
    <property type="term" value="C:membrane"/>
    <property type="evidence" value="ECO:0007669"/>
    <property type="project" value="UniProtKB-SubCell"/>
</dbReference>
<reference evidence="6 7" key="1">
    <citation type="journal article" date="2022" name="G3 (Bethesda)">
        <title>Evaluating Illumina-, Nanopore-, and PacBio-based genome assembly strategies with the bald notothen, Trematomus borchgrevinki.</title>
        <authorList>
            <person name="Rayamajhi N."/>
            <person name="Cheng C.C."/>
            <person name="Catchen J.M."/>
        </authorList>
    </citation>
    <scope>NUCLEOTIDE SEQUENCE [LARGE SCALE GENOMIC DNA]</scope>
    <source>
        <strain evidence="6">AGRC-2024</strain>
    </source>
</reference>
<dbReference type="InterPro" id="IPR008952">
    <property type="entry name" value="Tetraspanin_EC2_sf"/>
</dbReference>
<evidence type="ECO:0000256" key="5">
    <source>
        <dbReference type="SAM" id="Phobius"/>
    </source>
</evidence>
<protein>
    <recommendedName>
        <fullName evidence="8">Tetraspanin</fullName>
    </recommendedName>
</protein>
<organism evidence="6 7">
    <name type="scientific">Pagothenia borchgrevinki</name>
    <name type="common">Bald rockcod</name>
    <name type="synonym">Trematomus borchgrevinki</name>
    <dbReference type="NCBI Taxonomy" id="8213"/>
    <lineage>
        <taxon>Eukaryota</taxon>
        <taxon>Metazoa</taxon>
        <taxon>Chordata</taxon>
        <taxon>Craniata</taxon>
        <taxon>Vertebrata</taxon>
        <taxon>Euteleostomi</taxon>
        <taxon>Actinopterygii</taxon>
        <taxon>Neopterygii</taxon>
        <taxon>Teleostei</taxon>
        <taxon>Neoteleostei</taxon>
        <taxon>Acanthomorphata</taxon>
        <taxon>Eupercaria</taxon>
        <taxon>Perciformes</taxon>
        <taxon>Notothenioidei</taxon>
        <taxon>Nototheniidae</taxon>
        <taxon>Pagothenia</taxon>
    </lineage>
</organism>
<name>A0ABD2H0Q8_PAGBO</name>
<accession>A0ABD2H0Q8</accession>
<dbReference type="PANTHER" id="PTHR19282">
    <property type="entry name" value="TETRASPANIN"/>
    <property type="match status" value="1"/>
</dbReference>
<feature type="transmembrane region" description="Helical" evidence="5">
    <location>
        <begin position="78"/>
        <end position="101"/>
    </location>
</feature>
<comment type="caution">
    <text evidence="6">The sequence shown here is derived from an EMBL/GenBank/DDBJ whole genome shotgun (WGS) entry which is preliminary data.</text>
</comment>
<sequence>MAVSKFVKYLLFNFNLWLFCGGTAILSFSALVRINKATFQITDELLPALNLLIFVGAMTMAFGFLGCCGVLRESRCLLAIFFMCLLVMFLMLLSVGVLGAITRTASAQEIVKKHMKDLLPLGHQPQDFQVSFQIVEETEFCCGFFGGHHDWGNPKAVPPSCNCKDFTNNCTVIEERIIYATLFDVLYDVVGQGISNLHGHCVWIWNVDNPGHDFLIDPVLSAA</sequence>
<keyword evidence="3 5" id="KW-1133">Transmembrane helix</keyword>
<dbReference type="Pfam" id="PF00335">
    <property type="entry name" value="Tetraspanin"/>
    <property type="match status" value="1"/>
</dbReference>
<evidence type="ECO:0000256" key="2">
    <source>
        <dbReference type="ARBA" id="ARBA00022692"/>
    </source>
</evidence>
<gene>
    <name evidence="6" type="ORF">OYC64_014568</name>
</gene>
<comment type="subcellular location">
    <subcellularLocation>
        <location evidence="1">Membrane</location>
        <topology evidence="1">Multi-pass membrane protein</topology>
    </subcellularLocation>
</comment>
<feature type="transmembrane region" description="Helical" evidence="5">
    <location>
        <begin position="51"/>
        <end position="71"/>
    </location>
</feature>
<keyword evidence="2 5" id="KW-0812">Transmembrane</keyword>
<dbReference type="Gene3D" id="1.10.1450.10">
    <property type="entry name" value="Tetraspanin"/>
    <property type="match status" value="1"/>
</dbReference>
<dbReference type="Proteomes" id="UP001619887">
    <property type="component" value="Unassembled WGS sequence"/>
</dbReference>
<evidence type="ECO:0008006" key="8">
    <source>
        <dbReference type="Google" id="ProtNLM"/>
    </source>
</evidence>
<evidence type="ECO:0000313" key="6">
    <source>
        <dbReference type="EMBL" id="KAL3059994.1"/>
    </source>
</evidence>
<reference evidence="6 7" key="2">
    <citation type="journal article" date="2024" name="G3 (Bethesda)">
        <title>The genome of the cryopelagic Antarctic bald notothen, Trematomus borchgrevinki.</title>
        <authorList>
            <person name="Rayamajhi N."/>
            <person name="Rivera-Colon A.G."/>
            <person name="Minhas B.F."/>
            <person name="Cheng C.C."/>
            <person name="Catchen J.M."/>
        </authorList>
    </citation>
    <scope>NUCLEOTIDE SEQUENCE [LARGE SCALE GENOMIC DNA]</scope>
    <source>
        <strain evidence="6">AGRC-2024</strain>
    </source>
</reference>
<evidence type="ECO:0000256" key="4">
    <source>
        <dbReference type="ARBA" id="ARBA00023136"/>
    </source>
</evidence>
<evidence type="ECO:0000256" key="3">
    <source>
        <dbReference type="ARBA" id="ARBA00022989"/>
    </source>
</evidence>
<dbReference type="AlphaFoldDB" id="A0ABD2H0Q8"/>
<feature type="transmembrane region" description="Helical" evidence="5">
    <location>
        <begin position="12"/>
        <end position="31"/>
    </location>
</feature>
<keyword evidence="4 5" id="KW-0472">Membrane</keyword>
<keyword evidence="7" id="KW-1185">Reference proteome</keyword>